<protein>
    <recommendedName>
        <fullName evidence="3">Isopenicillin N synthase-like Fe(2+) 2OG dioxygenase domain-containing protein</fullName>
    </recommendedName>
</protein>
<dbReference type="Proteomes" id="UP001150904">
    <property type="component" value="Unassembled WGS sequence"/>
</dbReference>
<gene>
    <name evidence="1" type="ORF">N7498_007286</name>
</gene>
<sequence length="91" mass="10187">MAVGEAHSGGHRGQRRRNVRVVDGGGYYKATIHRVCQPPADQRNQDRCGLFYFVVPNNHVKINTLLDESPVLRRAGVERKFEPGTEPTSES</sequence>
<reference evidence="1" key="2">
    <citation type="journal article" date="2023" name="IMA Fungus">
        <title>Comparative genomic study of the Penicillium genus elucidates a diverse pangenome and 15 lateral gene transfer events.</title>
        <authorList>
            <person name="Petersen C."/>
            <person name="Sorensen T."/>
            <person name="Nielsen M.R."/>
            <person name="Sondergaard T.E."/>
            <person name="Sorensen J.L."/>
            <person name="Fitzpatrick D.A."/>
            <person name="Frisvad J.C."/>
            <person name="Nielsen K.L."/>
        </authorList>
    </citation>
    <scope>NUCLEOTIDE SEQUENCE</scope>
    <source>
        <strain evidence="1">IBT 15544</strain>
    </source>
</reference>
<evidence type="ECO:0008006" key="3">
    <source>
        <dbReference type="Google" id="ProtNLM"/>
    </source>
</evidence>
<accession>A0A9W9JKV2</accession>
<dbReference type="EMBL" id="JAPQKR010000014">
    <property type="protein sequence ID" value="KAJ5198169.1"/>
    <property type="molecule type" value="Genomic_DNA"/>
</dbReference>
<dbReference type="GeneID" id="83181649"/>
<dbReference type="AlphaFoldDB" id="A0A9W9JKV2"/>
<organism evidence="1 2">
    <name type="scientific">Penicillium cinerascens</name>
    <dbReference type="NCBI Taxonomy" id="70096"/>
    <lineage>
        <taxon>Eukaryota</taxon>
        <taxon>Fungi</taxon>
        <taxon>Dikarya</taxon>
        <taxon>Ascomycota</taxon>
        <taxon>Pezizomycotina</taxon>
        <taxon>Eurotiomycetes</taxon>
        <taxon>Eurotiomycetidae</taxon>
        <taxon>Eurotiales</taxon>
        <taxon>Aspergillaceae</taxon>
        <taxon>Penicillium</taxon>
    </lineage>
</organism>
<proteinExistence type="predicted"/>
<dbReference type="InterPro" id="IPR027443">
    <property type="entry name" value="IPNS-like_sf"/>
</dbReference>
<evidence type="ECO:0000313" key="1">
    <source>
        <dbReference type="EMBL" id="KAJ5198169.1"/>
    </source>
</evidence>
<dbReference type="OrthoDB" id="406156at2759"/>
<dbReference type="RefSeq" id="XP_058306597.1">
    <property type="nucleotide sequence ID" value="XM_058454348.1"/>
</dbReference>
<evidence type="ECO:0000313" key="2">
    <source>
        <dbReference type="Proteomes" id="UP001150904"/>
    </source>
</evidence>
<dbReference type="SUPFAM" id="SSF51197">
    <property type="entry name" value="Clavaminate synthase-like"/>
    <property type="match status" value="1"/>
</dbReference>
<dbReference type="Gene3D" id="2.60.120.330">
    <property type="entry name" value="B-lactam Antibiotic, Isopenicillin N Synthase, Chain"/>
    <property type="match status" value="1"/>
</dbReference>
<comment type="caution">
    <text evidence="1">The sequence shown here is derived from an EMBL/GenBank/DDBJ whole genome shotgun (WGS) entry which is preliminary data.</text>
</comment>
<name>A0A9W9JKV2_9EURO</name>
<reference evidence="1" key="1">
    <citation type="submission" date="2022-12" db="EMBL/GenBank/DDBJ databases">
        <authorList>
            <person name="Petersen C."/>
        </authorList>
    </citation>
    <scope>NUCLEOTIDE SEQUENCE</scope>
    <source>
        <strain evidence="1">IBT 15544</strain>
    </source>
</reference>
<keyword evidence="2" id="KW-1185">Reference proteome</keyword>